<proteinExistence type="predicted"/>
<evidence type="ECO:0000313" key="2">
    <source>
        <dbReference type="Proteomes" id="UP000001784"/>
    </source>
</evidence>
<dbReference type="Proteomes" id="UP000001784">
    <property type="component" value="Chromosome"/>
</dbReference>
<keyword evidence="2" id="KW-1185">Reference proteome</keyword>
<sequence>MSKEELLLELEEEMKHFFCKGITDDFIRFSMENAVESFVRKEAARMGEDELLEKFGTMEDAFKLFIEFLRGKGVGGKKLADYYRRKNH</sequence>
<dbReference type="RefSeq" id="WP_011697993.1">
    <property type="nucleotide sequence ID" value="NC_008554.1"/>
</dbReference>
<dbReference type="KEGG" id="sfu:Sfum_1129"/>
<dbReference type="EMBL" id="CP000478">
    <property type="protein sequence ID" value="ABK16822.1"/>
    <property type="molecule type" value="Genomic_DNA"/>
</dbReference>
<accession>A0LHC0</accession>
<dbReference type="AlphaFoldDB" id="A0LHC0"/>
<dbReference type="HOGENOM" id="CLU_2467901_0_0_7"/>
<protein>
    <submittedName>
        <fullName evidence="1">Uncharacterized protein</fullName>
    </submittedName>
</protein>
<reference evidence="1 2" key="1">
    <citation type="submission" date="2006-10" db="EMBL/GenBank/DDBJ databases">
        <title>Complete sequence of Syntrophobacter fumaroxidans MPOB.</title>
        <authorList>
            <consortium name="US DOE Joint Genome Institute"/>
            <person name="Copeland A."/>
            <person name="Lucas S."/>
            <person name="Lapidus A."/>
            <person name="Barry K."/>
            <person name="Detter J.C."/>
            <person name="Glavina del Rio T."/>
            <person name="Hammon N."/>
            <person name="Israni S."/>
            <person name="Pitluck S."/>
            <person name="Goltsman E.G."/>
            <person name="Martinez M."/>
            <person name="Schmutz J."/>
            <person name="Larimer F."/>
            <person name="Land M."/>
            <person name="Hauser L."/>
            <person name="Kyrpides N."/>
            <person name="Kim E."/>
            <person name="Boone D.R."/>
            <person name="Brockman F."/>
            <person name="Culley D."/>
            <person name="Ferry J."/>
            <person name="Gunsalus R."/>
            <person name="McInerney M.J."/>
            <person name="Morrison M."/>
            <person name="Plugge C."/>
            <person name="Rohlin L."/>
            <person name="Scholten J."/>
            <person name="Sieber J."/>
            <person name="Stams A.J.M."/>
            <person name="Worm P."/>
            <person name="Henstra A.M."/>
            <person name="Richardson P."/>
        </authorList>
    </citation>
    <scope>NUCLEOTIDE SEQUENCE [LARGE SCALE GENOMIC DNA]</scope>
    <source>
        <strain evidence="2">DSM 10017 / MPOB</strain>
    </source>
</reference>
<evidence type="ECO:0000313" key="1">
    <source>
        <dbReference type="EMBL" id="ABK16822.1"/>
    </source>
</evidence>
<organism evidence="1 2">
    <name type="scientific">Syntrophobacter fumaroxidans (strain DSM 10017 / MPOB)</name>
    <dbReference type="NCBI Taxonomy" id="335543"/>
    <lineage>
        <taxon>Bacteria</taxon>
        <taxon>Pseudomonadati</taxon>
        <taxon>Thermodesulfobacteriota</taxon>
        <taxon>Syntrophobacteria</taxon>
        <taxon>Syntrophobacterales</taxon>
        <taxon>Syntrophobacteraceae</taxon>
        <taxon>Syntrophobacter</taxon>
    </lineage>
</organism>
<gene>
    <name evidence="1" type="ordered locus">Sfum_1129</name>
</gene>
<name>A0LHC0_SYNFM</name>
<dbReference type="InParanoid" id="A0LHC0"/>